<feature type="transmembrane region" description="Helical" evidence="10">
    <location>
        <begin position="163"/>
        <end position="179"/>
    </location>
</feature>
<evidence type="ECO:0000259" key="11">
    <source>
        <dbReference type="Pfam" id="PF01490"/>
    </source>
</evidence>
<evidence type="ECO:0000256" key="9">
    <source>
        <dbReference type="SAM" id="MobiDB-lite"/>
    </source>
</evidence>
<gene>
    <name evidence="12" type="ORF">PEVE_00005951</name>
</gene>
<keyword evidence="3" id="KW-0813">Transport</keyword>
<feature type="transmembrane region" description="Helical" evidence="10">
    <location>
        <begin position="130"/>
        <end position="151"/>
    </location>
</feature>
<feature type="transmembrane region" description="Helical" evidence="10">
    <location>
        <begin position="401"/>
        <end position="424"/>
    </location>
</feature>
<feature type="transmembrane region" description="Helical" evidence="10">
    <location>
        <begin position="344"/>
        <end position="364"/>
    </location>
</feature>
<keyword evidence="13" id="KW-1185">Reference proteome</keyword>
<dbReference type="Pfam" id="PF01490">
    <property type="entry name" value="Aa_trans"/>
    <property type="match status" value="1"/>
</dbReference>
<evidence type="ECO:0000313" key="13">
    <source>
        <dbReference type="Proteomes" id="UP001159427"/>
    </source>
</evidence>
<evidence type="ECO:0000256" key="1">
    <source>
        <dbReference type="ARBA" id="ARBA00004439"/>
    </source>
</evidence>
<feature type="transmembrane region" description="Helical" evidence="10">
    <location>
        <begin position="186"/>
        <end position="208"/>
    </location>
</feature>
<keyword evidence="8" id="KW-0968">Cytoplasmic vesicle</keyword>
<feature type="transmembrane region" description="Helical" evidence="10">
    <location>
        <begin position="370"/>
        <end position="394"/>
    </location>
</feature>
<protein>
    <recommendedName>
        <fullName evidence="11">Amino acid transporter transmembrane domain-containing protein</fullName>
    </recommendedName>
</protein>
<evidence type="ECO:0000313" key="12">
    <source>
        <dbReference type="EMBL" id="CAH3167163.1"/>
    </source>
</evidence>
<keyword evidence="7 10" id="KW-0472">Membrane</keyword>
<comment type="caution">
    <text evidence="12">The sequence shown here is derived from an EMBL/GenBank/DDBJ whole genome shotgun (WGS) entry which is preliminary data.</text>
</comment>
<sequence length="437" mass="48143">MSEPTCSASYHVLKSDPELNEPPALLAEDESEADDDEGTNKSPLWKALINLMGDLEGTGTLALPYAISQSGLIAISGLIIIPFIAFYTGAILIDCLYDQNDAGERVRVRSNYKQLGEACSSRYSGTIVSAIQLIHLFLVASLYLVLCASLATGIFPDLPLSDKFWMFIAAAVVLPTLFLKDFSQVAWLSLINVIGFYIAVVTVLSYGITHHLSWNPIIISVLDIESAPVSLAVISYSYICHSTLPGLEASMENKSQYRPMLGLAFFFAAIIKVIFSVFAFLSFSPNIQEVISNSLPMGVIRTLVNTSLILSVVFSYPFLVISIIQIIEDSVSEDCFSLKIPRIVWFVGIRVATNFLTLLPAILIPHFALFMAFISSLTGSATMFILPALFHLILKKKDLKLYHYIFDILILIFGVYVGVVGLLYTGKSLFKTIFHDN</sequence>
<proteinExistence type="inferred from homology"/>
<evidence type="ECO:0000256" key="10">
    <source>
        <dbReference type="SAM" id="Phobius"/>
    </source>
</evidence>
<comment type="subcellular location">
    <subcellularLocation>
        <location evidence="1">Cytoplasmic vesicle membrane</location>
        <topology evidence="1">Multi-pass membrane protein</topology>
    </subcellularLocation>
</comment>
<keyword evidence="5" id="KW-0532">Neurotransmitter transport</keyword>
<evidence type="ECO:0000256" key="5">
    <source>
        <dbReference type="ARBA" id="ARBA00022775"/>
    </source>
</evidence>
<keyword evidence="4 10" id="KW-0812">Transmembrane</keyword>
<feature type="region of interest" description="Disordered" evidence="9">
    <location>
        <begin position="1"/>
        <end position="39"/>
    </location>
</feature>
<evidence type="ECO:0000256" key="2">
    <source>
        <dbReference type="ARBA" id="ARBA00008066"/>
    </source>
</evidence>
<dbReference type="InterPro" id="IPR013057">
    <property type="entry name" value="AA_transpt_TM"/>
</dbReference>
<organism evidence="12 13">
    <name type="scientific">Porites evermanni</name>
    <dbReference type="NCBI Taxonomy" id="104178"/>
    <lineage>
        <taxon>Eukaryota</taxon>
        <taxon>Metazoa</taxon>
        <taxon>Cnidaria</taxon>
        <taxon>Anthozoa</taxon>
        <taxon>Hexacorallia</taxon>
        <taxon>Scleractinia</taxon>
        <taxon>Fungiina</taxon>
        <taxon>Poritidae</taxon>
        <taxon>Porites</taxon>
    </lineage>
</organism>
<dbReference type="PANTHER" id="PTHR22950">
    <property type="entry name" value="AMINO ACID TRANSPORTER"/>
    <property type="match status" value="1"/>
</dbReference>
<dbReference type="Proteomes" id="UP001159427">
    <property type="component" value="Unassembled WGS sequence"/>
</dbReference>
<evidence type="ECO:0000256" key="7">
    <source>
        <dbReference type="ARBA" id="ARBA00023136"/>
    </source>
</evidence>
<name>A0ABN8QM50_9CNID</name>
<dbReference type="EMBL" id="CALNXI010001383">
    <property type="protein sequence ID" value="CAH3167163.1"/>
    <property type="molecule type" value="Genomic_DNA"/>
</dbReference>
<feature type="transmembrane region" description="Helical" evidence="10">
    <location>
        <begin position="72"/>
        <end position="97"/>
    </location>
</feature>
<reference evidence="12 13" key="1">
    <citation type="submission" date="2022-05" db="EMBL/GenBank/DDBJ databases">
        <authorList>
            <consortium name="Genoscope - CEA"/>
            <person name="William W."/>
        </authorList>
    </citation>
    <scope>NUCLEOTIDE SEQUENCE [LARGE SCALE GENOMIC DNA]</scope>
</reference>
<feature type="transmembrane region" description="Helical" evidence="10">
    <location>
        <begin position="303"/>
        <end position="324"/>
    </location>
</feature>
<accession>A0ABN8QM50</accession>
<comment type="similarity">
    <text evidence="2">Belongs to the amino acid/polyamine transporter 2 family.</text>
</comment>
<feature type="transmembrane region" description="Helical" evidence="10">
    <location>
        <begin position="260"/>
        <end position="283"/>
    </location>
</feature>
<feature type="transmembrane region" description="Helical" evidence="10">
    <location>
        <begin position="214"/>
        <end position="239"/>
    </location>
</feature>
<feature type="compositionally biased region" description="Acidic residues" evidence="9">
    <location>
        <begin position="27"/>
        <end position="37"/>
    </location>
</feature>
<evidence type="ECO:0000256" key="3">
    <source>
        <dbReference type="ARBA" id="ARBA00022448"/>
    </source>
</evidence>
<evidence type="ECO:0000256" key="4">
    <source>
        <dbReference type="ARBA" id="ARBA00022692"/>
    </source>
</evidence>
<keyword evidence="6 10" id="KW-1133">Transmembrane helix</keyword>
<feature type="domain" description="Amino acid transporter transmembrane" evidence="11">
    <location>
        <begin position="43"/>
        <end position="422"/>
    </location>
</feature>
<dbReference type="PANTHER" id="PTHR22950:SF689">
    <property type="entry name" value="VESICULAR INHIBITORY AMINO ACID TRANSPORTER"/>
    <property type="match status" value="1"/>
</dbReference>
<evidence type="ECO:0000256" key="8">
    <source>
        <dbReference type="ARBA" id="ARBA00023329"/>
    </source>
</evidence>
<evidence type="ECO:0000256" key="6">
    <source>
        <dbReference type="ARBA" id="ARBA00022989"/>
    </source>
</evidence>